<organism evidence="2 3">
    <name type="scientific">Lachancea nothofagi CBS 11611</name>
    <dbReference type="NCBI Taxonomy" id="1266666"/>
    <lineage>
        <taxon>Eukaryota</taxon>
        <taxon>Fungi</taxon>
        <taxon>Dikarya</taxon>
        <taxon>Ascomycota</taxon>
        <taxon>Saccharomycotina</taxon>
        <taxon>Saccharomycetes</taxon>
        <taxon>Saccharomycetales</taxon>
        <taxon>Saccharomycetaceae</taxon>
        <taxon>Lachancea</taxon>
    </lineage>
</organism>
<accession>A0A1G4KGG1</accession>
<proteinExistence type="predicted"/>
<feature type="transmembrane region" description="Helical" evidence="1">
    <location>
        <begin position="120"/>
        <end position="140"/>
    </location>
</feature>
<evidence type="ECO:0000313" key="2">
    <source>
        <dbReference type="EMBL" id="SCV03494.1"/>
    </source>
</evidence>
<keyword evidence="1" id="KW-0472">Membrane</keyword>
<keyword evidence="1" id="KW-0812">Transmembrane</keyword>
<feature type="transmembrane region" description="Helical" evidence="1">
    <location>
        <begin position="18"/>
        <end position="36"/>
    </location>
</feature>
<gene>
    <name evidence="2" type="ORF">LANO_0G04478G</name>
</gene>
<reference evidence="3" key="1">
    <citation type="submission" date="2016-03" db="EMBL/GenBank/DDBJ databases">
        <authorList>
            <person name="Devillers Hugo."/>
        </authorList>
    </citation>
    <scope>NUCLEOTIDE SEQUENCE [LARGE SCALE GENOMIC DNA]</scope>
</reference>
<name>A0A1G4KGG1_9SACH</name>
<evidence type="ECO:0000256" key="1">
    <source>
        <dbReference type="SAM" id="Phobius"/>
    </source>
</evidence>
<dbReference type="Proteomes" id="UP000189911">
    <property type="component" value="Chromosome G"/>
</dbReference>
<protein>
    <submittedName>
        <fullName evidence="2">LANO_0G04478g1_1</fullName>
    </submittedName>
</protein>
<dbReference type="EMBL" id="LT598453">
    <property type="protein sequence ID" value="SCV03494.1"/>
    <property type="molecule type" value="Genomic_DNA"/>
</dbReference>
<dbReference type="OrthoDB" id="4053693at2759"/>
<feature type="transmembrane region" description="Helical" evidence="1">
    <location>
        <begin position="89"/>
        <end position="108"/>
    </location>
</feature>
<dbReference type="AlphaFoldDB" id="A0A1G4KGG1"/>
<keyword evidence="3" id="KW-1185">Reference proteome</keyword>
<evidence type="ECO:0000313" key="3">
    <source>
        <dbReference type="Proteomes" id="UP000189911"/>
    </source>
</evidence>
<sequence>MKPITTPKIPFNASKGNVFSNIAINSLFGLGIYFLYKGHQNKDEVVSKQKTREPLPSEHGQISSSPTRVKFSNLTSAFGTELSHMTSTLSYQELSFVTVGFGFMLQLANMAHVSYGRNSLLYKLGVFSVILYPPLTYYMYNSHIQNT</sequence>
<keyword evidence="1" id="KW-1133">Transmembrane helix</keyword>